<dbReference type="RefSeq" id="WP_307153827.1">
    <property type="nucleotide sequence ID" value="NZ_JAUSUK010000001.1"/>
</dbReference>
<gene>
    <name evidence="5" type="ORF">J2R99_001498</name>
</gene>
<protein>
    <submittedName>
        <fullName evidence="5">RimJ/RimL family protein N-acetyltransferase</fullName>
    </submittedName>
</protein>
<keyword evidence="6" id="KW-1185">Reference proteome</keyword>
<sequence>MRDIPEISTPRLTLRPLRIDDAAAIQRRFPQFEIVRYLNAVVPWPYPEDGALTFIRDVALPAIEAGREWHWTLRPKAGPDEAIGVISLKRDSDDDQRGFWLARQWQGQGLMSEAAEAVSAFWFETLGEPVLRVSKAVANDRSRRVSERGGMRLVAVTERNFVGGRLPSEIWEITREEWRAQRWRAMRAEGGETG</sequence>
<dbReference type="InterPro" id="IPR016181">
    <property type="entry name" value="Acyl_CoA_acyltransferase"/>
</dbReference>
<evidence type="ECO:0000256" key="1">
    <source>
        <dbReference type="ARBA" id="ARBA00022679"/>
    </source>
</evidence>
<dbReference type="Proteomes" id="UP001230253">
    <property type="component" value="Unassembled WGS sequence"/>
</dbReference>
<proteinExistence type="inferred from homology"/>
<evidence type="ECO:0000313" key="6">
    <source>
        <dbReference type="Proteomes" id="UP001230253"/>
    </source>
</evidence>
<keyword evidence="2" id="KW-0012">Acyltransferase</keyword>
<dbReference type="PANTHER" id="PTHR43792">
    <property type="entry name" value="GNAT FAMILY, PUTATIVE (AFU_ORTHOLOGUE AFUA_3G00765)-RELATED-RELATED"/>
    <property type="match status" value="1"/>
</dbReference>
<comment type="caution">
    <text evidence="5">The sequence shown here is derived from an EMBL/GenBank/DDBJ whole genome shotgun (WGS) entry which is preliminary data.</text>
</comment>
<evidence type="ECO:0000259" key="4">
    <source>
        <dbReference type="Pfam" id="PF13302"/>
    </source>
</evidence>
<organism evidence="5 6">
    <name type="scientific">Rhodopseudomonas julia</name>
    <dbReference type="NCBI Taxonomy" id="200617"/>
    <lineage>
        <taxon>Bacteria</taxon>
        <taxon>Pseudomonadati</taxon>
        <taxon>Pseudomonadota</taxon>
        <taxon>Alphaproteobacteria</taxon>
        <taxon>Hyphomicrobiales</taxon>
        <taxon>Nitrobacteraceae</taxon>
        <taxon>Rhodopseudomonas</taxon>
    </lineage>
</organism>
<evidence type="ECO:0000313" key="5">
    <source>
        <dbReference type="EMBL" id="MDQ0325649.1"/>
    </source>
</evidence>
<dbReference type="InterPro" id="IPR051531">
    <property type="entry name" value="N-acetyltransferase"/>
</dbReference>
<name>A0ABU0C551_9BRAD</name>
<accession>A0ABU0C551</accession>
<dbReference type="PANTHER" id="PTHR43792:SF8">
    <property type="entry name" value="[RIBOSOMAL PROTEIN US5]-ALANINE N-ACETYLTRANSFERASE"/>
    <property type="match status" value="1"/>
</dbReference>
<dbReference type="EMBL" id="JAUSUK010000001">
    <property type="protein sequence ID" value="MDQ0325649.1"/>
    <property type="molecule type" value="Genomic_DNA"/>
</dbReference>
<dbReference type="Gene3D" id="3.40.630.30">
    <property type="match status" value="1"/>
</dbReference>
<keyword evidence="1" id="KW-0808">Transferase</keyword>
<comment type="similarity">
    <text evidence="3">Belongs to the acetyltransferase family. RimJ subfamily.</text>
</comment>
<dbReference type="Pfam" id="PF13302">
    <property type="entry name" value="Acetyltransf_3"/>
    <property type="match status" value="1"/>
</dbReference>
<evidence type="ECO:0000256" key="2">
    <source>
        <dbReference type="ARBA" id="ARBA00023315"/>
    </source>
</evidence>
<evidence type="ECO:0000256" key="3">
    <source>
        <dbReference type="ARBA" id="ARBA00038502"/>
    </source>
</evidence>
<dbReference type="InterPro" id="IPR000182">
    <property type="entry name" value="GNAT_dom"/>
</dbReference>
<dbReference type="SUPFAM" id="SSF55729">
    <property type="entry name" value="Acyl-CoA N-acyltransferases (Nat)"/>
    <property type="match status" value="1"/>
</dbReference>
<reference evidence="5 6" key="1">
    <citation type="submission" date="2023-07" db="EMBL/GenBank/DDBJ databases">
        <title>Genomic Encyclopedia of Type Strains, Phase IV (KMG-IV): sequencing the most valuable type-strain genomes for metagenomic binning, comparative biology and taxonomic classification.</title>
        <authorList>
            <person name="Goeker M."/>
        </authorList>
    </citation>
    <scope>NUCLEOTIDE SEQUENCE [LARGE SCALE GENOMIC DNA]</scope>
    <source>
        <strain evidence="5 6">DSM 11549</strain>
    </source>
</reference>
<feature type="domain" description="N-acetyltransferase" evidence="4">
    <location>
        <begin position="11"/>
        <end position="152"/>
    </location>
</feature>